<name>A0A1B8U1I6_9FLAO</name>
<sequence>MNDIHFLKDNIRYGCWLIDNINFSGEEFKKQIIFKNQKIDLLITDYKNLKKLKEPFKDWIYNKLINNGMMYSKNSPLPINSIFIIALNGYENQNSTDFTHLFQLCLRLVYFSPSLVSSTSEYIPKGAIVMPNWDGYKNCSPFSRLEINPTTFEKAIEYFNILSSLNVKYSSVLEEIYKITGINEILLELLSLYSFIEGFWSNDKETTNLKTSFNRMLSEDYAPGRENKFIRKSIINKIENQNGLLRNRKLDDMRHILAHGIYKREENTWNKEQWDTIYTQRDLLIELVIESLINKMKKT</sequence>
<reference evidence="2" key="1">
    <citation type="submission" date="2016-02" db="EMBL/GenBank/DDBJ databases">
        <title>Paenibacillus sp. LPB0068, isolated from Crassostrea gigas.</title>
        <authorList>
            <person name="Shin S.-K."/>
            <person name="Yi H."/>
        </authorList>
    </citation>
    <scope>NUCLEOTIDE SEQUENCE [LARGE SCALE GENOMIC DNA]</scope>
    <source>
        <strain evidence="2">KCTC 23969</strain>
    </source>
</reference>
<organism evidence="1 2">
    <name type="scientific">Polaribacter reichenbachii</name>
    <dbReference type="NCBI Taxonomy" id="996801"/>
    <lineage>
        <taxon>Bacteria</taxon>
        <taxon>Pseudomonadati</taxon>
        <taxon>Bacteroidota</taxon>
        <taxon>Flavobacteriia</taxon>
        <taxon>Flavobacteriales</taxon>
        <taxon>Flavobacteriaceae</taxon>
    </lineage>
</organism>
<dbReference type="EMBL" id="LSFL01000029">
    <property type="protein sequence ID" value="OBY65715.1"/>
    <property type="molecule type" value="Genomic_DNA"/>
</dbReference>
<evidence type="ECO:0008006" key="3">
    <source>
        <dbReference type="Google" id="ProtNLM"/>
    </source>
</evidence>
<dbReference type="KEGG" id="prn:BW723_13950"/>
<evidence type="ECO:0000313" key="2">
    <source>
        <dbReference type="Proteomes" id="UP000092612"/>
    </source>
</evidence>
<dbReference type="Proteomes" id="UP000092612">
    <property type="component" value="Unassembled WGS sequence"/>
</dbReference>
<gene>
    <name evidence="1" type="ORF">LPB301_07830</name>
</gene>
<evidence type="ECO:0000313" key="1">
    <source>
        <dbReference type="EMBL" id="OBY65715.1"/>
    </source>
</evidence>
<dbReference type="OrthoDB" id="1416696at2"/>
<proteinExistence type="predicted"/>
<dbReference type="RefSeq" id="WP_068359882.1">
    <property type="nucleotide sequence ID" value="NZ_CP019337.1"/>
</dbReference>
<dbReference type="AlphaFoldDB" id="A0A1B8U1I6"/>
<keyword evidence="2" id="KW-1185">Reference proteome</keyword>
<accession>A0A1B8U1I6</accession>
<comment type="caution">
    <text evidence="1">The sequence shown here is derived from an EMBL/GenBank/DDBJ whole genome shotgun (WGS) entry which is preliminary data.</text>
</comment>
<protein>
    <recommendedName>
        <fullName evidence="3">Apea-like HEPN domain-containing protein</fullName>
    </recommendedName>
</protein>